<gene>
    <name evidence="2" type="ORF">HJG54_07190</name>
</gene>
<feature type="transmembrane region" description="Helical" evidence="1">
    <location>
        <begin position="296"/>
        <end position="316"/>
    </location>
</feature>
<dbReference type="EMBL" id="CP053586">
    <property type="protein sequence ID" value="WNZ22661.1"/>
    <property type="molecule type" value="Genomic_DNA"/>
</dbReference>
<evidence type="ECO:0000313" key="2">
    <source>
        <dbReference type="EMBL" id="WNZ22661.1"/>
    </source>
</evidence>
<feature type="transmembrane region" description="Helical" evidence="1">
    <location>
        <begin position="12"/>
        <end position="31"/>
    </location>
</feature>
<proteinExistence type="predicted"/>
<keyword evidence="1" id="KW-0472">Membrane</keyword>
<dbReference type="AlphaFoldDB" id="A0AA96WJT1"/>
<feature type="transmembrane region" description="Helical" evidence="1">
    <location>
        <begin position="194"/>
        <end position="211"/>
    </location>
</feature>
<keyword evidence="1" id="KW-0812">Transmembrane</keyword>
<keyword evidence="1" id="KW-1133">Transmembrane helix</keyword>
<feature type="transmembrane region" description="Helical" evidence="1">
    <location>
        <begin position="323"/>
        <end position="341"/>
    </location>
</feature>
<evidence type="ECO:0000256" key="1">
    <source>
        <dbReference type="SAM" id="Phobius"/>
    </source>
</evidence>
<feature type="transmembrane region" description="Helical" evidence="1">
    <location>
        <begin position="113"/>
        <end position="132"/>
    </location>
</feature>
<feature type="transmembrane region" description="Helical" evidence="1">
    <location>
        <begin position="361"/>
        <end position="383"/>
    </location>
</feature>
<dbReference type="RefSeq" id="WP_316434174.1">
    <property type="nucleotide sequence ID" value="NZ_CP053586.1"/>
</dbReference>
<protein>
    <submittedName>
        <fullName evidence="2">Uncharacterized protein</fullName>
    </submittedName>
</protein>
<sequence length="553" mass="62854">MLKQNWPYRLWVWLSLLVPLYFGLVSLHFALSQAYVVQDDARLHIVWLQQWMDPDLFPQDAIAHYYQTIQAGGFKALYWSMAQLGIEPLLLAKLLPTLLALITTVYLFQFSLALLPVPAVAFLATLLLNQNIWFKDDLISATPRAFVYPLLAAFLYYLVRRRFACCLMLIGLTGWVYPQLVLVELGLVLLQRRIGWGLLAVGVAVLVILPYQQQVAQEFGALLSAAEMQQMPEFGPQGRREYFGVDPLSFALRGASGLRLPLFPPILWIGVALPFLRWRPEGDSPDVPKLRPLAELLLVSLTLFLLAHLLFPRLYLPSRYTFYSLRIVMAVAAGMVLFRMLEAGWCWWRRKMQFRVSDWVKLGLALLGIAVITVVPALPRLFLSGQGWISGEYPQLYRFLQQQPKASLIASLTPEADNLPAFTLRSVLVSRELALAYHPAFYQLMQQRIVDLVRAQYSPDLSATQAVLNRYGIDFLVIDHQFAQSDYLLQQDWLIHSSFQDQIHATIARLQQGETPALSRVQGYCTVLSEDNLSILDVGCLNRLQSENVRSTG</sequence>
<name>A0AA96WJT1_9CYAN</name>
<organism evidence="2">
    <name type="scientific">Leptolyngbya sp. NK1-12</name>
    <dbReference type="NCBI Taxonomy" id="2547451"/>
    <lineage>
        <taxon>Bacteria</taxon>
        <taxon>Bacillati</taxon>
        <taxon>Cyanobacteriota</taxon>
        <taxon>Cyanophyceae</taxon>
        <taxon>Leptolyngbyales</taxon>
        <taxon>Leptolyngbyaceae</taxon>
        <taxon>Leptolyngbya group</taxon>
        <taxon>Leptolyngbya</taxon>
    </lineage>
</organism>
<feature type="transmembrane region" description="Helical" evidence="1">
    <location>
        <begin position="166"/>
        <end position="188"/>
    </location>
</feature>
<reference evidence="2" key="1">
    <citation type="submission" date="2020-05" db="EMBL/GenBank/DDBJ databases">
        <authorList>
            <person name="Zhu T."/>
            <person name="Keshari N."/>
            <person name="Lu X."/>
        </authorList>
    </citation>
    <scope>NUCLEOTIDE SEQUENCE</scope>
    <source>
        <strain evidence="2">NK1-12</strain>
    </source>
</reference>
<feature type="transmembrane region" description="Helical" evidence="1">
    <location>
        <begin position="138"/>
        <end position="159"/>
    </location>
</feature>
<accession>A0AA96WJT1</accession>